<dbReference type="Proteomes" id="UP000189796">
    <property type="component" value="Chromosome I"/>
</dbReference>
<evidence type="ECO:0000313" key="2">
    <source>
        <dbReference type="EMBL" id="SHG50491.1"/>
    </source>
</evidence>
<dbReference type="CDD" id="cd06325">
    <property type="entry name" value="PBP1_ABC_unchar_transporter"/>
    <property type="match status" value="1"/>
</dbReference>
<dbReference type="PANTHER" id="PTHR35271:SF1">
    <property type="entry name" value="ABC TRANSPORTER, SUBSTRATE-BINDING LIPOPROTEIN"/>
    <property type="match status" value="1"/>
</dbReference>
<dbReference type="RefSeq" id="WP_172842509.1">
    <property type="nucleotide sequence ID" value="NZ_LT670817.1"/>
</dbReference>
<dbReference type="Gene3D" id="3.40.50.2300">
    <property type="match status" value="2"/>
</dbReference>
<reference evidence="2 3" key="1">
    <citation type="submission" date="2016-11" db="EMBL/GenBank/DDBJ databases">
        <authorList>
            <person name="Jaros S."/>
            <person name="Januszkiewicz K."/>
            <person name="Wedrychowicz H."/>
        </authorList>
    </citation>
    <scope>NUCLEOTIDE SEQUENCE [LARGE SCALE GENOMIC DNA]</scope>
    <source>
        <strain evidence="2 3">GAS138</strain>
    </source>
</reference>
<sequence length="322" mass="33907">MRRRDFLGVLGGAVAWPAMAHAQQPTKTVGVLGAGGAAAWAPMIAAFEQRLRELGWINGGNVAIVYRWAEGKSEGFRDIAAEFVKLKVDVILTAGSAVPVAKQVTSTIPIVFAVAVDPVASGFVESLARPGGNVTGLSLQSRDIAPKRIEILREAIPGLSRIAVLANAGYPPSTRESEIVQEIAGKVGIGVSALRINRAVDIAPAIASLNGGSQALYVCTESLVVTNAANINALARSAHVATLWGAREFIRTDGFISYGPNEVDQFRLSADYVDKILKGAKPADLPVAQPTKIDLAINLKTAKALGLVIPESFLVRADEVIE</sequence>
<dbReference type="EMBL" id="LT670817">
    <property type="protein sequence ID" value="SHG50491.1"/>
    <property type="molecule type" value="Genomic_DNA"/>
</dbReference>
<proteinExistence type="predicted"/>
<organism evidence="2 3">
    <name type="scientific">Bradyrhizobium erythrophlei</name>
    <dbReference type="NCBI Taxonomy" id="1437360"/>
    <lineage>
        <taxon>Bacteria</taxon>
        <taxon>Pseudomonadati</taxon>
        <taxon>Pseudomonadota</taxon>
        <taxon>Alphaproteobacteria</taxon>
        <taxon>Hyphomicrobiales</taxon>
        <taxon>Nitrobacteraceae</taxon>
        <taxon>Bradyrhizobium</taxon>
    </lineage>
</organism>
<evidence type="ECO:0000256" key="1">
    <source>
        <dbReference type="SAM" id="SignalP"/>
    </source>
</evidence>
<keyword evidence="1" id="KW-0732">Signal</keyword>
<dbReference type="SUPFAM" id="SSF53822">
    <property type="entry name" value="Periplasmic binding protein-like I"/>
    <property type="match status" value="1"/>
</dbReference>
<feature type="signal peptide" evidence="1">
    <location>
        <begin position="1"/>
        <end position="22"/>
    </location>
</feature>
<dbReference type="AlphaFoldDB" id="A0A1M5KCR8"/>
<gene>
    <name evidence="2" type="ORF">SAMN05443248_1773</name>
</gene>
<dbReference type="InterPro" id="IPR028082">
    <property type="entry name" value="Peripla_BP_I"/>
</dbReference>
<protein>
    <submittedName>
        <fullName evidence="2">Putative ABC transport system substrate-binding protein</fullName>
    </submittedName>
</protein>
<feature type="chain" id="PRO_5012815999" evidence="1">
    <location>
        <begin position="23"/>
        <end position="322"/>
    </location>
</feature>
<name>A0A1M5KCR8_9BRAD</name>
<dbReference type="InterPro" id="IPR007487">
    <property type="entry name" value="ABC_transpt-TYRBP-like"/>
</dbReference>
<accession>A0A1M5KCR8</accession>
<evidence type="ECO:0000313" key="3">
    <source>
        <dbReference type="Proteomes" id="UP000189796"/>
    </source>
</evidence>
<dbReference type="PANTHER" id="PTHR35271">
    <property type="entry name" value="ABC TRANSPORTER, SUBSTRATE-BINDING LIPOPROTEIN-RELATED"/>
    <property type="match status" value="1"/>
</dbReference>
<dbReference type="Pfam" id="PF04392">
    <property type="entry name" value="ABC_sub_bind"/>
    <property type="match status" value="1"/>
</dbReference>